<comment type="caution">
    <text evidence="1">The sequence shown here is derived from an EMBL/GenBank/DDBJ whole genome shotgun (WGS) entry which is preliminary data.</text>
</comment>
<keyword evidence="2" id="KW-1185">Reference proteome</keyword>
<organism evidence="1 2">
    <name type="scientific">Dentiscutata erythropus</name>
    <dbReference type="NCBI Taxonomy" id="1348616"/>
    <lineage>
        <taxon>Eukaryota</taxon>
        <taxon>Fungi</taxon>
        <taxon>Fungi incertae sedis</taxon>
        <taxon>Mucoromycota</taxon>
        <taxon>Glomeromycotina</taxon>
        <taxon>Glomeromycetes</taxon>
        <taxon>Diversisporales</taxon>
        <taxon>Gigasporaceae</taxon>
        <taxon>Dentiscutata</taxon>
    </lineage>
</organism>
<evidence type="ECO:0000313" key="1">
    <source>
        <dbReference type="EMBL" id="CAG8651236.1"/>
    </source>
</evidence>
<dbReference type="Proteomes" id="UP000789405">
    <property type="component" value="Unassembled WGS sequence"/>
</dbReference>
<sequence>NHIEMSGAKRVETVYLQNKAFTSPNIFLSSSNERSRFNNSEVASYDHGIHPMLNALSMEKALIQSVQVLSPTKAQWTRKSPEESNITFRLIRIQGITSSTSTQLGIDNRSSGYLVNNFTFSCPSKCMRRSCAG</sequence>
<accession>A0A9N9DXU3</accession>
<reference evidence="1" key="1">
    <citation type="submission" date="2021-06" db="EMBL/GenBank/DDBJ databases">
        <authorList>
            <person name="Kallberg Y."/>
            <person name="Tangrot J."/>
            <person name="Rosling A."/>
        </authorList>
    </citation>
    <scope>NUCLEOTIDE SEQUENCE</scope>
    <source>
        <strain evidence="1">MA453B</strain>
    </source>
</reference>
<gene>
    <name evidence="1" type="ORF">DERYTH_LOCUS10196</name>
</gene>
<proteinExistence type="predicted"/>
<dbReference type="EMBL" id="CAJVPY010005819">
    <property type="protein sequence ID" value="CAG8651236.1"/>
    <property type="molecule type" value="Genomic_DNA"/>
</dbReference>
<feature type="non-terminal residue" evidence="1">
    <location>
        <position position="133"/>
    </location>
</feature>
<evidence type="ECO:0000313" key="2">
    <source>
        <dbReference type="Proteomes" id="UP000789405"/>
    </source>
</evidence>
<dbReference type="AlphaFoldDB" id="A0A9N9DXU3"/>
<name>A0A9N9DXU3_9GLOM</name>
<protein>
    <submittedName>
        <fullName evidence="1">25410_t:CDS:1</fullName>
    </submittedName>
</protein>